<protein>
    <submittedName>
        <fullName evidence="4">YigZ family protein</fullName>
    </submittedName>
</protein>
<evidence type="ECO:0000313" key="5">
    <source>
        <dbReference type="Proteomes" id="UP000697710"/>
    </source>
</evidence>
<evidence type="ECO:0000256" key="2">
    <source>
        <dbReference type="SAM" id="MobiDB-lite"/>
    </source>
</evidence>
<dbReference type="PROSITE" id="PS00910">
    <property type="entry name" value="UPF0029"/>
    <property type="match status" value="1"/>
</dbReference>
<dbReference type="PANTHER" id="PTHR16301:SF20">
    <property type="entry name" value="IMPACT FAMILY MEMBER YIGZ"/>
    <property type="match status" value="1"/>
</dbReference>
<name>A0A956LYJ7_UNCEI</name>
<dbReference type="Pfam" id="PF01205">
    <property type="entry name" value="Impact_N"/>
    <property type="match status" value="1"/>
</dbReference>
<dbReference type="GO" id="GO:0006446">
    <property type="term" value="P:regulation of translational initiation"/>
    <property type="evidence" value="ECO:0007669"/>
    <property type="project" value="TreeGrafter"/>
</dbReference>
<dbReference type="AlphaFoldDB" id="A0A956LYJ7"/>
<dbReference type="PANTHER" id="PTHR16301">
    <property type="entry name" value="IMPACT-RELATED"/>
    <property type="match status" value="1"/>
</dbReference>
<comment type="caution">
    <text evidence="4">The sequence shown here is derived from an EMBL/GenBank/DDBJ whole genome shotgun (WGS) entry which is preliminary data.</text>
</comment>
<reference evidence="4" key="1">
    <citation type="submission" date="2020-04" db="EMBL/GenBank/DDBJ databases">
        <authorList>
            <person name="Zhang T."/>
        </authorList>
    </citation>
    <scope>NUCLEOTIDE SEQUENCE</scope>
    <source>
        <strain evidence="4">HKST-UBA01</strain>
    </source>
</reference>
<dbReference type="InterPro" id="IPR023582">
    <property type="entry name" value="Impact"/>
</dbReference>
<evidence type="ECO:0000259" key="3">
    <source>
        <dbReference type="Pfam" id="PF01205"/>
    </source>
</evidence>
<dbReference type="EMBL" id="JAGQHR010000194">
    <property type="protein sequence ID" value="MCA9727583.1"/>
    <property type="molecule type" value="Genomic_DNA"/>
</dbReference>
<feature type="region of interest" description="Disordered" evidence="2">
    <location>
        <begin position="62"/>
        <end position="85"/>
    </location>
</feature>
<dbReference type="Proteomes" id="UP000697710">
    <property type="component" value="Unassembled WGS sequence"/>
</dbReference>
<feature type="domain" description="Impact N-terminal" evidence="3">
    <location>
        <begin position="25"/>
        <end position="130"/>
    </location>
</feature>
<accession>A0A956LYJ7</accession>
<proteinExistence type="inferred from homology"/>
<organism evidence="4 5">
    <name type="scientific">Eiseniibacteriota bacterium</name>
    <dbReference type="NCBI Taxonomy" id="2212470"/>
    <lineage>
        <taxon>Bacteria</taxon>
        <taxon>Candidatus Eiseniibacteriota</taxon>
    </lineage>
</organism>
<dbReference type="InterPro" id="IPR001498">
    <property type="entry name" value="Impact_N"/>
</dbReference>
<evidence type="ECO:0000256" key="1">
    <source>
        <dbReference type="ARBA" id="ARBA00007665"/>
    </source>
</evidence>
<comment type="similarity">
    <text evidence="1">Belongs to the IMPACT family.</text>
</comment>
<gene>
    <name evidence="4" type="ORF">KC729_07865</name>
</gene>
<dbReference type="Gene3D" id="3.30.230.30">
    <property type="entry name" value="Impact, N-terminal domain"/>
    <property type="match status" value="1"/>
</dbReference>
<reference evidence="4" key="2">
    <citation type="journal article" date="2021" name="Microbiome">
        <title>Successional dynamics and alternative stable states in a saline activated sludge microbial community over 9 years.</title>
        <authorList>
            <person name="Wang Y."/>
            <person name="Ye J."/>
            <person name="Ju F."/>
            <person name="Liu L."/>
            <person name="Boyd J.A."/>
            <person name="Deng Y."/>
            <person name="Parks D.H."/>
            <person name="Jiang X."/>
            <person name="Yin X."/>
            <person name="Woodcroft B.J."/>
            <person name="Tyson G.W."/>
            <person name="Hugenholtz P."/>
            <person name="Polz M.F."/>
            <person name="Zhang T."/>
        </authorList>
    </citation>
    <scope>NUCLEOTIDE SEQUENCE</scope>
    <source>
        <strain evidence="4">HKST-UBA01</strain>
    </source>
</reference>
<dbReference type="InterPro" id="IPR036956">
    <property type="entry name" value="Impact_N_sf"/>
</dbReference>
<sequence>MVTKPDPDRYGSIDHGPEIETKVQGSRFLGQAFRVATMAEAEALVHDVSRKYHDATHHCRAVRLGPPEGPFERGDDDGEPSGTAGTPILGALRRADIFDALIVVTRYFGGTKLGTGGLVRAYGDAARSALEVAPPRTIWREAVLTLVFAYEDVGVVETFLAREAGVIRHVERVFEARPRFVVTVLQSAGERLRGVIVEASAGRVSVAGPEPI</sequence>
<dbReference type="InterPro" id="IPR020569">
    <property type="entry name" value="UPF0029_Impact_CS"/>
</dbReference>
<dbReference type="InterPro" id="IPR020568">
    <property type="entry name" value="Ribosomal_Su5_D2-typ_SF"/>
</dbReference>
<dbReference type="SUPFAM" id="SSF54211">
    <property type="entry name" value="Ribosomal protein S5 domain 2-like"/>
    <property type="match status" value="1"/>
</dbReference>
<evidence type="ECO:0000313" key="4">
    <source>
        <dbReference type="EMBL" id="MCA9727583.1"/>
    </source>
</evidence>
<dbReference type="GO" id="GO:0005737">
    <property type="term" value="C:cytoplasm"/>
    <property type="evidence" value="ECO:0007669"/>
    <property type="project" value="TreeGrafter"/>
</dbReference>